<dbReference type="EMBL" id="VMBG01000001">
    <property type="protein sequence ID" value="TSJ77928.1"/>
    <property type="molecule type" value="Genomic_DNA"/>
</dbReference>
<dbReference type="AlphaFoldDB" id="A0A556QMR2"/>
<comment type="caution">
    <text evidence="1">The sequence shown here is derived from an EMBL/GenBank/DDBJ whole genome shotgun (WGS) entry which is preliminary data.</text>
</comment>
<dbReference type="Proteomes" id="UP000315648">
    <property type="component" value="Unassembled WGS sequence"/>
</dbReference>
<dbReference type="OrthoDB" id="184349at2"/>
<protein>
    <submittedName>
        <fullName evidence="1">Creatininase</fullName>
    </submittedName>
</protein>
<name>A0A556QMR2_9BACT</name>
<evidence type="ECO:0000313" key="2">
    <source>
        <dbReference type="Proteomes" id="UP000315648"/>
    </source>
</evidence>
<reference evidence="1 2" key="1">
    <citation type="submission" date="2019-07" db="EMBL/GenBank/DDBJ databases">
        <title>Description of 53C-WASEF.</title>
        <authorList>
            <person name="Pitt A."/>
            <person name="Hahn M.W."/>
        </authorList>
    </citation>
    <scope>NUCLEOTIDE SEQUENCE [LARGE SCALE GENOMIC DNA]</scope>
    <source>
        <strain evidence="1 2">53C-WASEF</strain>
    </source>
</reference>
<proteinExistence type="predicted"/>
<keyword evidence="2" id="KW-1185">Reference proteome</keyword>
<gene>
    <name evidence="1" type="ORF">FPL22_01045</name>
</gene>
<sequence length="356" mass="38141">MSTSTADPLGHDLLGQRLASIPSVLAGMLDAPPPPLRPASLASRRFIVTGTGSSEAHARYLAMLLNLYTDRSAAYLPLSGFTVAEPEAFADKTLVVFSQGVSPNARIALNRRGDFAHCILFTATTPAAALAAGKADRAELLQAILNDGGELIEFPLAEEYTTLIRFVGPLAGYLAALQFAARFAGCRFPQPTAATILPLLEIKPPDDLRAAMIGLPSAFSQGFNLVTAAPISDFAQNLACKFMEGVFWPCPPISDFLQFAHGPFQQMNAHPKPVIILQGGSAMEAEMVDRSVRMLRDAGLGAFVICVDAPALYSIFGFEAALNALVFDVMKHLRVDQVNWPGKGRDDLLYGFCPDT</sequence>
<dbReference type="RefSeq" id="WP_144228270.1">
    <property type="nucleotide sequence ID" value="NZ_CBCRVV010000001.1"/>
</dbReference>
<evidence type="ECO:0000313" key="1">
    <source>
        <dbReference type="EMBL" id="TSJ77928.1"/>
    </source>
</evidence>
<organism evidence="1 2">
    <name type="scientific">Rariglobus hedericola</name>
    <dbReference type="NCBI Taxonomy" id="2597822"/>
    <lineage>
        <taxon>Bacteria</taxon>
        <taxon>Pseudomonadati</taxon>
        <taxon>Verrucomicrobiota</taxon>
        <taxon>Opitutia</taxon>
        <taxon>Opitutales</taxon>
        <taxon>Opitutaceae</taxon>
        <taxon>Rariglobus</taxon>
    </lineage>
</organism>
<accession>A0A556QMR2</accession>